<dbReference type="EMBL" id="JABSTR010000011">
    <property type="protein sequence ID" value="KAH9381984.1"/>
    <property type="molecule type" value="Genomic_DNA"/>
</dbReference>
<reference evidence="1 2" key="1">
    <citation type="journal article" date="2020" name="Cell">
        <title>Large-Scale Comparative Analyses of Tick Genomes Elucidate Their Genetic Diversity and Vector Capacities.</title>
        <authorList>
            <consortium name="Tick Genome and Microbiome Consortium (TIGMIC)"/>
            <person name="Jia N."/>
            <person name="Wang J."/>
            <person name="Shi W."/>
            <person name="Du L."/>
            <person name="Sun Y."/>
            <person name="Zhan W."/>
            <person name="Jiang J.F."/>
            <person name="Wang Q."/>
            <person name="Zhang B."/>
            <person name="Ji P."/>
            <person name="Bell-Sakyi L."/>
            <person name="Cui X.M."/>
            <person name="Yuan T.T."/>
            <person name="Jiang B.G."/>
            <person name="Yang W.F."/>
            <person name="Lam T.T."/>
            <person name="Chang Q.C."/>
            <person name="Ding S.J."/>
            <person name="Wang X.J."/>
            <person name="Zhu J.G."/>
            <person name="Ruan X.D."/>
            <person name="Zhao L."/>
            <person name="Wei J.T."/>
            <person name="Ye R.Z."/>
            <person name="Que T.C."/>
            <person name="Du C.H."/>
            <person name="Zhou Y.H."/>
            <person name="Cheng J.X."/>
            <person name="Dai P.F."/>
            <person name="Guo W.B."/>
            <person name="Han X.H."/>
            <person name="Huang E.J."/>
            <person name="Li L.F."/>
            <person name="Wei W."/>
            <person name="Gao Y.C."/>
            <person name="Liu J.Z."/>
            <person name="Shao H.Z."/>
            <person name="Wang X."/>
            <person name="Wang C.C."/>
            <person name="Yang T.C."/>
            <person name="Huo Q.B."/>
            <person name="Li W."/>
            <person name="Chen H.Y."/>
            <person name="Chen S.E."/>
            <person name="Zhou L.G."/>
            <person name="Ni X.B."/>
            <person name="Tian J.H."/>
            <person name="Sheng Y."/>
            <person name="Liu T."/>
            <person name="Pan Y.S."/>
            <person name="Xia L.Y."/>
            <person name="Li J."/>
            <person name="Zhao F."/>
            <person name="Cao W.C."/>
        </authorList>
    </citation>
    <scope>NUCLEOTIDE SEQUENCE [LARGE SCALE GENOMIC DNA]</scope>
    <source>
        <strain evidence="1">HaeL-2018</strain>
    </source>
</reference>
<evidence type="ECO:0000313" key="2">
    <source>
        <dbReference type="Proteomes" id="UP000821853"/>
    </source>
</evidence>
<gene>
    <name evidence="1" type="ORF">HPB48_000970</name>
</gene>
<sequence>MCESLPQAALPVTPAPTEDQLNMFYSRLAASGVKPEILMVHPQYSALCEAPRNKEPQLFRNLACPEACSEDLVSLISRAEKFVEEIISREMVGATSKVAPDTNQNLPCGTHTGRANYCLCYEERVLHEHRQTFCDLAQENLSPRPAHVFHACNNMGNRSRG</sequence>
<name>A0A9J6H4J4_HAELO</name>
<dbReference type="VEuPathDB" id="VectorBase:HLOH_040185"/>
<keyword evidence="2" id="KW-1185">Reference proteome</keyword>
<accession>A0A9J6H4J4</accession>
<comment type="caution">
    <text evidence="1">The sequence shown here is derived from an EMBL/GenBank/DDBJ whole genome shotgun (WGS) entry which is preliminary data.</text>
</comment>
<dbReference type="Proteomes" id="UP000821853">
    <property type="component" value="Chromosome 9"/>
</dbReference>
<organism evidence="1 2">
    <name type="scientific">Haemaphysalis longicornis</name>
    <name type="common">Bush tick</name>
    <dbReference type="NCBI Taxonomy" id="44386"/>
    <lineage>
        <taxon>Eukaryota</taxon>
        <taxon>Metazoa</taxon>
        <taxon>Ecdysozoa</taxon>
        <taxon>Arthropoda</taxon>
        <taxon>Chelicerata</taxon>
        <taxon>Arachnida</taxon>
        <taxon>Acari</taxon>
        <taxon>Parasitiformes</taxon>
        <taxon>Ixodida</taxon>
        <taxon>Ixodoidea</taxon>
        <taxon>Ixodidae</taxon>
        <taxon>Haemaphysalinae</taxon>
        <taxon>Haemaphysalis</taxon>
    </lineage>
</organism>
<protein>
    <submittedName>
        <fullName evidence="1">Uncharacterized protein</fullName>
    </submittedName>
</protein>
<proteinExistence type="predicted"/>
<evidence type="ECO:0000313" key="1">
    <source>
        <dbReference type="EMBL" id="KAH9381984.1"/>
    </source>
</evidence>
<dbReference type="AlphaFoldDB" id="A0A9J6H4J4"/>